<dbReference type="PANTHER" id="PTHR31047:SF0">
    <property type="entry name" value="MEIOTICALLY UP-REGULATED GENE 157 PROTEIN"/>
    <property type="match status" value="1"/>
</dbReference>
<evidence type="ECO:0000313" key="1">
    <source>
        <dbReference type="EMBL" id="SDS85610.1"/>
    </source>
</evidence>
<name>A0A1H1VM54_9ACTN</name>
<dbReference type="InterPro" id="IPR008313">
    <property type="entry name" value="GH125"/>
</dbReference>
<dbReference type="STRING" id="630515.SAMN04489812_3263"/>
<dbReference type="GO" id="GO:0005975">
    <property type="term" value="P:carbohydrate metabolic process"/>
    <property type="evidence" value="ECO:0007669"/>
    <property type="project" value="InterPro"/>
</dbReference>
<evidence type="ECO:0000313" key="2">
    <source>
        <dbReference type="Proteomes" id="UP000199103"/>
    </source>
</evidence>
<dbReference type="Gene3D" id="1.50.10.10">
    <property type="match status" value="1"/>
</dbReference>
<sequence>MIMKAHPSARIDPDLLNEVTAQVATAIDDRQISETFTAIMKDNLPAVAELAPDGTTYLLTGDIPAMWLRDSAAQVRPYLILCGRDEALAETLVGVFRRQLEFIAIDPYANSFKRGTEPSPHAGDRSDAPPQVWERKYEIDSLCFPLELGYALWRITGRHDHLDDRFAEVATTILDLWERELDHEQSAYFFERDSPLPTETLSRDGRGEPVGRTGMSWSGFRPSDDACTYNYNVPGNMFAAVTLGYLAIIAKEILSDAAIADRAATLQASITDGIEQYGAVDHPDFGRVYCYETDGLGHHLLMDDANMPSLLSLPLSGYRPVDDPTYLATRSMILSEINPFYFSGRAAAGIGSPHTRPGYVWPIALAVQGLTATDRAEKLRLLRLLVDTTGGTGQMHESFDVDDPTQFSRPWFSWANAMMCELVLDLAGHRLDQLISD</sequence>
<dbReference type="Proteomes" id="UP000199103">
    <property type="component" value="Chromosome I"/>
</dbReference>
<dbReference type="InterPro" id="IPR012341">
    <property type="entry name" value="6hp_glycosidase-like_sf"/>
</dbReference>
<proteinExistence type="predicted"/>
<dbReference type="InterPro" id="IPR008928">
    <property type="entry name" value="6-hairpin_glycosidase_sf"/>
</dbReference>
<dbReference type="Pfam" id="PF06824">
    <property type="entry name" value="Glyco_hydro_125"/>
    <property type="match status" value="1"/>
</dbReference>
<dbReference type="SMART" id="SM01149">
    <property type="entry name" value="DUF1237"/>
    <property type="match status" value="1"/>
</dbReference>
<dbReference type="EMBL" id="LT629772">
    <property type="protein sequence ID" value="SDS85610.1"/>
    <property type="molecule type" value="Genomic_DNA"/>
</dbReference>
<reference evidence="1 2" key="1">
    <citation type="submission" date="2016-10" db="EMBL/GenBank/DDBJ databases">
        <authorList>
            <person name="de Groot N.N."/>
        </authorList>
    </citation>
    <scope>NUCLEOTIDE SEQUENCE [LARGE SCALE GENOMIC DNA]</scope>
    <source>
        <strain evidence="1 2">DSM 21800</strain>
    </source>
</reference>
<gene>
    <name evidence="1" type="ORF">SAMN04489812_3263</name>
</gene>
<protein>
    <recommendedName>
        <fullName evidence="3">Meiotically up-regulated gene 157 (Mug157) protein</fullName>
    </recommendedName>
</protein>
<dbReference type="PANTHER" id="PTHR31047">
    <property type="entry name" value="MEIOTICALLY UP-REGULATED GENE 157 PROTEIN"/>
    <property type="match status" value="1"/>
</dbReference>
<keyword evidence="2" id="KW-1185">Reference proteome</keyword>
<organism evidence="1 2">
    <name type="scientific">Microlunatus soli</name>
    <dbReference type="NCBI Taxonomy" id="630515"/>
    <lineage>
        <taxon>Bacteria</taxon>
        <taxon>Bacillati</taxon>
        <taxon>Actinomycetota</taxon>
        <taxon>Actinomycetes</taxon>
        <taxon>Propionibacteriales</taxon>
        <taxon>Propionibacteriaceae</taxon>
        <taxon>Microlunatus</taxon>
    </lineage>
</organism>
<dbReference type="SUPFAM" id="SSF48208">
    <property type="entry name" value="Six-hairpin glycosidases"/>
    <property type="match status" value="1"/>
</dbReference>
<dbReference type="AlphaFoldDB" id="A0A1H1VM54"/>
<evidence type="ECO:0008006" key="3">
    <source>
        <dbReference type="Google" id="ProtNLM"/>
    </source>
</evidence>
<accession>A0A1H1VM54</accession>
<dbReference type="PIRSF" id="PIRSF028846">
    <property type="entry name" value="UCP028846"/>
    <property type="match status" value="1"/>
</dbReference>